<evidence type="ECO:0000256" key="1">
    <source>
        <dbReference type="ARBA" id="ARBA00006420"/>
    </source>
</evidence>
<dbReference type="Gene3D" id="3.10.180.50">
    <property type="match status" value="1"/>
</dbReference>
<organism evidence="3 4">
    <name type="scientific">Reticulomyxa filosa</name>
    <dbReference type="NCBI Taxonomy" id="46433"/>
    <lineage>
        <taxon>Eukaryota</taxon>
        <taxon>Sar</taxon>
        <taxon>Rhizaria</taxon>
        <taxon>Retaria</taxon>
        <taxon>Foraminifera</taxon>
        <taxon>Monothalamids</taxon>
        <taxon>Reticulomyxidae</taxon>
        <taxon>Reticulomyxa</taxon>
    </lineage>
</organism>
<evidence type="ECO:0000313" key="3">
    <source>
        <dbReference type="EMBL" id="ETO05098.1"/>
    </source>
</evidence>
<comment type="similarity">
    <text evidence="1">Belongs to the NifU family.</text>
</comment>
<dbReference type="GO" id="GO:0005739">
    <property type="term" value="C:mitochondrion"/>
    <property type="evidence" value="ECO:0007669"/>
    <property type="project" value="TreeGrafter"/>
</dbReference>
<comment type="caution">
    <text evidence="3">The sequence shown here is derived from an EMBL/GenBank/DDBJ whole genome shotgun (WGS) entry which is preliminary data.</text>
</comment>
<keyword evidence="4" id="KW-1185">Reference proteome</keyword>
<name>X6LT39_RETFI</name>
<dbReference type="Proteomes" id="UP000023152">
    <property type="component" value="Unassembled WGS sequence"/>
</dbReference>
<proteinExistence type="inferred from homology"/>
<dbReference type="AlphaFoldDB" id="X6LT39"/>
<dbReference type="EMBL" id="ASPP01028548">
    <property type="protein sequence ID" value="ETO05098.1"/>
    <property type="molecule type" value="Genomic_DNA"/>
</dbReference>
<dbReference type="PANTHER" id="PTHR11178">
    <property type="entry name" value="IRON-SULFUR CLUSTER SCAFFOLD PROTEIN NFU-RELATED"/>
    <property type="match status" value="1"/>
</dbReference>
<accession>X6LT39</accession>
<evidence type="ECO:0000259" key="2">
    <source>
        <dbReference type="Pfam" id="PF01106"/>
    </source>
</evidence>
<dbReference type="Gene3D" id="3.30.300.130">
    <property type="entry name" value="Fe-S cluster assembly (FSCA)"/>
    <property type="match status" value="1"/>
</dbReference>
<dbReference type="InterPro" id="IPR001075">
    <property type="entry name" value="NIF_FeS_clus_asmbl_NifU_C"/>
</dbReference>
<dbReference type="OrthoDB" id="565552at2759"/>
<gene>
    <name evidence="3" type="ORF">RFI_32299</name>
</gene>
<dbReference type="GO" id="GO:0005506">
    <property type="term" value="F:iron ion binding"/>
    <property type="evidence" value="ECO:0007669"/>
    <property type="project" value="InterPro"/>
</dbReference>
<protein>
    <recommendedName>
        <fullName evidence="2">NIF system FeS cluster assembly NifU C-terminal domain-containing protein</fullName>
    </recommendedName>
</protein>
<reference evidence="3 4" key="1">
    <citation type="journal article" date="2013" name="Curr. Biol.">
        <title>The Genome of the Foraminiferan Reticulomyxa filosa.</title>
        <authorList>
            <person name="Glockner G."/>
            <person name="Hulsmann N."/>
            <person name="Schleicher M."/>
            <person name="Noegel A.A."/>
            <person name="Eichinger L."/>
            <person name="Gallinger C."/>
            <person name="Pawlowski J."/>
            <person name="Sierra R."/>
            <person name="Euteneuer U."/>
            <person name="Pillet L."/>
            <person name="Moustafa A."/>
            <person name="Platzer M."/>
            <person name="Groth M."/>
            <person name="Szafranski K."/>
            <person name="Schliwa M."/>
        </authorList>
    </citation>
    <scope>NUCLEOTIDE SEQUENCE [LARGE SCALE GENOMIC DNA]</scope>
</reference>
<evidence type="ECO:0000313" key="4">
    <source>
        <dbReference type="Proteomes" id="UP000023152"/>
    </source>
</evidence>
<dbReference type="GO" id="GO:0051536">
    <property type="term" value="F:iron-sulfur cluster binding"/>
    <property type="evidence" value="ECO:0007669"/>
    <property type="project" value="InterPro"/>
</dbReference>
<dbReference type="SUPFAM" id="SSF117916">
    <property type="entry name" value="Fe-S cluster assembly (FSCA) domain-like"/>
    <property type="match status" value="1"/>
</dbReference>
<dbReference type="InterPro" id="IPR034904">
    <property type="entry name" value="FSCA_dom_sf"/>
</dbReference>
<sequence>MVLACIMDHLVAGFPIIKESVIKDEEFSEVETEIIKQIKEIIESRVRPTVAQDGGDIIYKGFKDGTVYLELQGSCSGCPSSTITLKNGIENMLKYYVPEGSERKFLTGLIKALWDGYRRDISFQDHISNNNQLYLDHFAIIDLPSENSGKNNLEKIIKKLGFITAGHGYIAEKQNPFLWMRDKNHLDKNPKSCLPQVVLADFRLNELSTKLRLIVEKYAAFAKSIDNHKLEYFEELLAKGDAKVIPLYVEFLQDYLTSRP</sequence>
<dbReference type="GO" id="GO:0016226">
    <property type="term" value="P:iron-sulfur cluster assembly"/>
    <property type="evidence" value="ECO:0007669"/>
    <property type="project" value="InterPro"/>
</dbReference>
<dbReference type="FunFam" id="3.30.300.130:FF:000001">
    <property type="entry name" value="NFU1 iron-sulfur cluster scaffold"/>
    <property type="match status" value="1"/>
</dbReference>
<feature type="domain" description="NIF system FeS cluster assembly NifU C-terminal" evidence="2">
    <location>
        <begin position="38"/>
        <end position="99"/>
    </location>
</feature>
<dbReference type="PANTHER" id="PTHR11178:SF1">
    <property type="entry name" value="NFU1 IRON-SULFUR CLUSTER SCAFFOLD HOMOLOG, MITOCHONDRIAL"/>
    <property type="match status" value="1"/>
</dbReference>
<dbReference type="Pfam" id="PF01106">
    <property type="entry name" value="NifU"/>
    <property type="match status" value="1"/>
</dbReference>